<dbReference type="AlphaFoldDB" id="A0A6G4X1K0"/>
<dbReference type="EMBL" id="JAAKZZ010000215">
    <property type="protein sequence ID" value="NGO70624.1"/>
    <property type="molecule type" value="Genomic_DNA"/>
</dbReference>
<keyword evidence="3" id="KW-1185">Reference proteome</keyword>
<dbReference type="PANTHER" id="PTHR40697">
    <property type="entry name" value="ACETOIN CATABOLISM PROTEIN X"/>
    <property type="match status" value="1"/>
</dbReference>
<evidence type="ECO:0000313" key="2">
    <source>
        <dbReference type="EMBL" id="NGO70624.1"/>
    </source>
</evidence>
<reference evidence="2 3" key="1">
    <citation type="submission" date="2020-02" db="EMBL/GenBank/DDBJ databases">
        <title>Whole-genome analyses of novel actinobacteria.</title>
        <authorList>
            <person name="Sahin N."/>
            <person name="Tatar D."/>
        </authorList>
    </citation>
    <scope>NUCLEOTIDE SEQUENCE [LARGE SCALE GENOMIC DNA]</scope>
    <source>
        <strain evidence="2 3">SB3404</strain>
    </source>
</reference>
<dbReference type="InterPro" id="IPR039065">
    <property type="entry name" value="AcoX-like"/>
</dbReference>
<dbReference type="Pfam" id="PF20143">
    <property type="entry name" value="NAD_kinase_C"/>
    <property type="match status" value="1"/>
</dbReference>
<dbReference type="GO" id="GO:0003951">
    <property type="term" value="F:NAD+ kinase activity"/>
    <property type="evidence" value="ECO:0007669"/>
    <property type="project" value="InterPro"/>
</dbReference>
<sequence length="440" mass="44247">MIRVGLVVNPVAGLGGRVGLQGSDGEAVQQRARELGARPRAGTRARAALSELAARGADVELLAAPGVLGARWAAGAGWPHRVVPVAPSSETGSAECADSAVLRPGSPRLGVVPPARRAPGSGVGTRAPDAGHVHDAGRPGAPRTTAADTVAAVRALRDAGVRLLLFAGGDGTARDVYDALGGDTELTVLGIPTGVKMHSAVFSVNPRAAGEVAAVYGREEGGVPTRRAEVMDRDEAALRQGRVTARLYGWLPVPFVPARLQQRKTGGTVLSPDAVGGIAREVREAAQRLPGAGSRGPLLVLGPGTTTQALAAALGAEVGPTGVSALVPGGGTAEVVARNAGGDALLDLVRAGRPALVALSPVGGQGFLLGRGNQQLGPEVIRAAGGAARVLVVCTESKLAALGGRPLLVDSGDDALDAELTGYRPVITGRGALTMYRVTI</sequence>
<dbReference type="GO" id="GO:0006741">
    <property type="term" value="P:NADP+ biosynthetic process"/>
    <property type="evidence" value="ECO:0007669"/>
    <property type="project" value="InterPro"/>
</dbReference>
<organism evidence="2 3">
    <name type="scientific">Streptomyces boncukensis</name>
    <dbReference type="NCBI Taxonomy" id="2711219"/>
    <lineage>
        <taxon>Bacteria</taxon>
        <taxon>Bacillati</taxon>
        <taxon>Actinomycetota</taxon>
        <taxon>Actinomycetes</taxon>
        <taxon>Kitasatosporales</taxon>
        <taxon>Streptomycetaceae</taxon>
        <taxon>Streptomyces</taxon>
    </lineage>
</organism>
<dbReference type="Proteomes" id="UP000477722">
    <property type="component" value="Unassembled WGS sequence"/>
</dbReference>
<dbReference type="PANTHER" id="PTHR40697:SF2">
    <property type="entry name" value="ATP-NAD KINASE-RELATED"/>
    <property type="match status" value="1"/>
</dbReference>
<feature type="region of interest" description="Disordered" evidence="1">
    <location>
        <begin position="100"/>
        <end position="143"/>
    </location>
</feature>
<proteinExistence type="predicted"/>
<keyword evidence="2" id="KW-0418">Kinase</keyword>
<name>A0A6G4X1K0_9ACTN</name>
<dbReference type="InterPro" id="IPR002504">
    <property type="entry name" value="NADK"/>
</dbReference>
<dbReference type="RefSeq" id="WP_165300285.1">
    <property type="nucleotide sequence ID" value="NZ_JAAKZZ010000215.1"/>
</dbReference>
<dbReference type="Pfam" id="PF01513">
    <property type="entry name" value="NAD_kinase"/>
    <property type="match status" value="1"/>
</dbReference>
<gene>
    <name evidence="2" type="ORF">G5C65_20160</name>
</gene>
<accession>A0A6G4X1K0</accession>
<protein>
    <submittedName>
        <fullName evidence="2">ATP-NAD kinase</fullName>
    </submittedName>
</protein>
<comment type="caution">
    <text evidence="2">The sequence shown here is derived from an EMBL/GenBank/DDBJ whole genome shotgun (WGS) entry which is preliminary data.</text>
</comment>
<keyword evidence="2" id="KW-0808">Transferase</keyword>
<evidence type="ECO:0000256" key="1">
    <source>
        <dbReference type="SAM" id="MobiDB-lite"/>
    </source>
</evidence>
<evidence type="ECO:0000313" key="3">
    <source>
        <dbReference type="Proteomes" id="UP000477722"/>
    </source>
</evidence>